<evidence type="ECO:0000313" key="2">
    <source>
        <dbReference type="Proteomes" id="UP001497482"/>
    </source>
</evidence>
<proteinExistence type="predicted"/>
<evidence type="ECO:0000313" key="1">
    <source>
        <dbReference type="EMBL" id="CAL1615486.1"/>
    </source>
</evidence>
<name>A0AAV2MR69_KNICA</name>
<dbReference type="AlphaFoldDB" id="A0AAV2MR69"/>
<gene>
    <name evidence="1" type="ORF">KC01_LOCUS41432</name>
</gene>
<reference evidence="1 2" key="1">
    <citation type="submission" date="2024-04" db="EMBL/GenBank/DDBJ databases">
        <authorList>
            <person name="Waldvogel A.-M."/>
            <person name="Schoenle A."/>
        </authorList>
    </citation>
    <scope>NUCLEOTIDE SEQUENCE [LARGE SCALE GENOMIC DNA]</scope>
</reference>
<accession>A0AAV2MR69</accession>
<sequence>MPHNSTKAQEITSNASLAILRGAVSNATSSSHNQSYRGSTGNWVGCQTELAMPLSLLSTLCVCVLCILQGTGQVLNTFWASGDYIFI</sequence>
<protein>
    <submittedName>
        <fullName evidence="1">Uncharacterized protein</fullName>
    </submittedName>
</protein>
<keyword evidence="2" id="KW-1185">Reference proteome</keyword>
<organism evidence="1 2">
    <name type="scientific">Knipowitschia caucasica</name>
    <name type="common">Caucasian dwarf goby</name>
    <name type="synonym">Pomatoschistus caucasicus</name>
    <dbReference type="NCBI Taxonomy" id="637954"/>
    <lineage>
        <taxon>Eukaryota</taxon>
        <taxon>Metazoa</taxon>
        <taxon>Chordata</taxon>
        <taxon>Craniata</taxon>
        <taxon>Vertebrata</taxon>
        <taxon>Euteleostomi</taxon>
        <taxon>Actinopterygii</taxon>
        <taxon>Neopterygii</taxon>
        <taxon>Teleostei</taxon>
        <taxon>Neoteleostei</taxon>
        <taxon>Acanthomorphata</taxon>
        <taxon>Gobiaria</taxon>
        <taxon>Gobiiformes</taxon>
        <taxon>Gobioidei</taxon>
        <taxon>Gobiidae</taxon>
        <taxon>Gobiinae</taxon>
        <taxon>Knipowitschia</taxon>
    </lineage>
</organism>
<dbReference type="EMBL" id="OZ035831">
    <property type="protein sequence ID" value="CAL1615486.1"/>
    <property type="molecule type" value="Genomic_DNA"/>
</dbReference>
<dbReference type="Proteomes" id="UP001497482">
    <property type="component" value="Chromosome 9"/>
</dbReference>